<sequence length="189" mass="21862">IFVSRDGFIIYSLELNEIENLNTFMSIDKITRVAADLCQDSSVVIDSLLTEFQRNFIEIIFGDPIHRPKTICYVGDDIKIRHEDVNDYYDGEDFEIELNQILGEGHEPFQMGRNLFFKGSRGTCAIVDNFDRDTEYQIIFWGIQHAMNNFVDNFMSRIWELYDQTKHVKKIVDEAVAGNTDALNTVSNS</sequence>
<comment type="caution">
    <text evidence="1">The sequence shown here is derived from an EMBL/GenBank/DDBJ whole genome shotgun (WGS) entry which is preliminary data.</text>
</comment>
<organism evidence="1">
    <name type="scientific">marine sediment metagenome</name>
    <dbReference type="NCBI Taxonomy" id="412755"/>
    <lineage>
        <taxon>unclassified sequences</taxon>
        <taxon>metagenomes</taxon>
        <taxon>ecological metagenomes</taxon>
    </lineage>
</organism>
<proteinExistence type="predicted"/>
<gene>
    <name evidence="1" type="ORF">S03H2_27933</name>
</gene>
<reference evidence="1" key="1">
    <citation type="journal article" date="2014" name="Front. Microbiol.">
        <title>High frequency of phylogenetically diverse reductive dehalogenase-homologous genes in deep subseafloor sedimentary metagenomes.</title>
        <authorList>
            <person name="Kawai M."/>
            <person name="Futagami T."/>
            <person name="Toyoda A."/>
            <person name="Takaki Y."/>
            <person name="Nishi S."/>
            <person name="Hori S."/>
            <person name="Arai W."/>
            <person name="Tsubouchi T."/>
            <person name="Morono Y."/>
            <person name="Uchiyama I."/>
            <person name="Ito T."/>
            <person name="Fujiyama A."/>
            <person name="Inagaki F."/>
            <person name="Takami H."/>
        </authorList>
    </citation>
    <scope>NUCLEOTIDE SEQUENCE</scope>
    <source>
        <strain evidence="1">Expedition CK06-06</strain>
    </source>
</reference>
<dbReference type="EMBL" id="BARU01016821">
    <property type="protein sequence ID" value="GAH52971.1"/>
    <property type="molecule type" value="Genomic_DNA"/>
</dbReference>
<dbReference type="AlphaFoldDB" id="X1G515"/>
<accession>X1G515</accession>
<evidence type="ECO:0000313" key="1">
    <source>
        <dbReference type="EMBL" id="GAH52971.1"/>
    </source>
</evidence>
<name>X1G515_9ZZZZ</name>
<feature type="non-terminal residue" evidence="1">
    <location>
        <position position="1"/>
    </location>
</feature>
<protein>
    <submittedName>
        <fullName evidence="1">Uncharacterized protein</fullName>
    </submittedName>
</protein>